<organism evidence="14 15">
    <name type="scientific">Falsirhodobacter algicola</name>
    <dbReference type="NCBI Taxonomy" id="2692330"/>
    <lineage>
        <taxon>Bacteria</taxon>
        <taxon>Pseudomonadati</taxon>
        <taxon>Pseudomonadota</taxon>
        <taxon>Alphaproteobacteria</taxon>
        <taxon>Rhodobacterales</taxon>
        <taxon>Paracoccaceae</taxon>
        <taxon>Falsirhodobacter</taxon>
    </lineage>
</organism>
<evidence type="ECO:0000256" key="11">
    <source>
        <dbReference type="ARBA" id="ARBA00022989"/>
    </source>
</evidence>
<accession>A0A8J8MSK4</accession>
<dbReference type="GO" id="GO:0005524">
    <property type="term" value="F:ATP binding"/>
    <property type="evidence" value="ECO:0007669"/>
    <property type="project" value="UniProtKB-KW"/>
</dbReference>
<evidence type="ECO:0000256" key="9">
    <source>
        <dbReference type="ARBA" id="ARBA00022777"/>
    </source>
</evidence>
<evidence type="ECO:0000256" key="5">
    <source>
        <dbReference type="ARBA" id="ARBA00022679"/>
    </source>
</evidence>
<dbReference type="InterPro" id="IPR010232">
    <property type="entry name" value="UbiB"/>
</dbReference>
<dbReference type="PANTHER" id="PTHR10566:SF113">
    <property type="entry name" value="PROTEIN ACTIVITY OF BC1 COMPLEX KINASE 7, CHLOROPLASTIC"/>
    <property type="match status" value="1"/>
</dbReference>
<evidence type="ECO:0000256" key="2">
    <source>
        <dbReference type="ARBA" id="ARBA00009670"/>
    </source>
</evidence>
<evidence type="ECO:0000313" key="15">
    <source>
        <dbReference type="Proteomes" id="UP000679284"/>
    </source>
</evidence>
<dbReference type="NCBIfam" id="TIGR01982">
    <property type="entry name" value="UbiB"/>
    <property type="match status" value="1"/>
</dbReference>
<dbReference type="RefSeq" id="WP_211783165.1">
    <property type="nucleotide sequence ID" value="NZ_CP047289.1"/>
</dbReference>
<evidence type="ECO:0000256" key="6">
    <source>
        <dbReference type="ARBA" id="ARBA00022688"/>
    </source>
</evidence>
<keyword evidence="15" id="KW-1185">Reference proteome</keyword>
<reference evidence="14" key="1">
    <citation type="submission" date="2020-01" db="EMBL/GenBank/DDBJ databases">
        <authorList>
            <person name="Yang Y."/>
            <person name="Kwon Y.M."/>
        </authorList>
    </citation>
    <scope>NUCLEOTIDE SEQUENCE</scope>
    <source>
        <strain evidence="14">PG104</strain>
    </source>
</reference>
<proteinExistence type="inferred from homology"/>
<protein>
    <submittedName>
        <fullName evidence="14">2-polyprenylphenol 6-hydroxylase</fullName>
    </submittedName>
</protein>
<keyword evidence="11" id="KW-1133">Transmembrane helix</keyword>
<keyword evidence="6" id="KW-0831">Ubiquinone biosynthesis</keyword>
<evidence type="ECO:0000313" key="14">
    <source>
        <dbReference type="EMBL" id="QUS35945.1"/>
    </source>
</evidence>
<dbReference type="UniPathway" id="UPA00232"/>
<dbReference type="SUPFAM" id="SSF56112">
    <property type="entry name" value="Protein kinase-like (PK-like)"/>
    <property type="match status" value="1"/>
</dbReference>
<dbReference type="PANTHER" id="PTHR10566">
    <property type="entry name" value="CHAPERONE-ACTIVITY OF BC1 COMPLEX CABC1 -RELATED"/>
    <property type="match status" value="1"/>
</dbReference>
<keyword evidence="10" id="KW-0067">ATP-binding</keyword>
<evidence type="ECO:0000256" key="7">
    <source>
        <dbReference type="ARBA" id="ARBA00022692"/>
    </source>
</evidence>
<keyword evidence="9" id="KW-0418">Kinase</keyword>
<keyword evidence="3" id="KW-1003">Cell membrane</keyword>
<evidence type="ECO:0000256" key="8">
    <source>
        <dbReference type="ARBA" id="ARBA00022741"/>
    </source>
</evidence>
<dbReference type="AlphaFoldDB" id="A0A8J8MSK4"/>
<comment type="pathway">
    <text evidence="1">Cofactor biosynthesis; ubiquinone biosynthesis [regulation].</text>
</comment>
<keyword evidence="8" id="KW-0547">Nucleotide-binding</keyword>
<keyword evidence="12" id="KW-0472">Membrane</keyword>
<evidence type="ECO:0000256" key="4">
    <source>
        <dbReference type="ARBA" id="ARBA00022519"/>
    </source>
</evidence>
<dbReference type="InterPro" id="IPR004147">
    <property type="entry name" value="ABC1_dom"/>
</dbReference>
<name>A0A8J8MSK4_9RHOB</name>
<dbReference type="GO" id="GO:0006744">
    <property type="term" value="P:ubiquinone biosynthetic process"/>
    <property type="evidence" value="ECO:0007669"/>
    <property type="project" value="UniProtKB-UniPathway"/>
</dbReference>
<evidence type="ECO:0000256" key="12">
    <source>
        <dbReference type="ARBA" id="ARBA00023136"/>
    </source>
</evidence>
<gene>
    <name evidence="14" type="primary">ubiB</name>
    <name evidence="14" type="ORF">GR316_06525</name>
</gene>
<dbReference type="Pfam" id="PF03109">
    <property type="entry name" value="ABC1"/>
    <property type="match status" value="1"/>
</dbReference>
<comment type="similarity">
    <text evidence="2">Belongs to the protein kinase superfamily. ADCK protein kinase family.</text>
</comment>
<evidence type="ECO:0000259" key="13">
    <source>
        <dbReference type="Pfam" id="PF03109"/>
    </source>
</evidence>
<keyword evidence="4" id="KW-0997">Cell inner membrane</keyword>
<dbReference type="InterPro" id="IPR045308">
    <property type="entry name" value="UbiB_bact"/>
</dbReference>
<dbReference type="CDD" id="cd13972">
    <property type="entry name" value="UbiB"/>
    <property type="match status" value="1"/>
</dbReference>
<dbReference type="Proteomes" id="UP000679284">
    <property type="component" value="Chromosome"/>
</dbReference>
<dbReference type="EMBL" id="CP047289">
    <property type="protein sequence ID" value="QUS35945.1"/>
    <property type="molecule type" value="Genomic_DNA"/>
</dbReference>
<dbReference type="GO" id="GO:0016301">
    <property type="term" value="F:kinase activity"/>
    <property type="evidence" value="ECO:0007669"/>
    <property type="project" value="UniProtKB-KW"/>
</dbReference>
<keyword evidence="7" id="KW-0812">Transmembrane</keyword>
<evidence type="ECO:0000256" key="3">
    <source>
        <dbReference type="ARBA" id="ARBA00022475"/>
    </source>
</evidence>
<keyword evidence="5" id="KW-0808">Transferase</keyword>
<feature type="domain" description="ABC1 atypical kinase-like" evidence="13">
    <location>
        <begin position="97"/>
        <end position="341"/>
    </location>
</feature>
<evidence type="ECO:0000256" key="1">
    <source>
        <dbReference type="ARBA" id="ARBA00005020"/>
    </source>
</evidence>
<dbReference type="KEGG" id="fap:GR316_06525"/>
<dbReference type="InterPro" id="IPR050154">
    <property type="entry name" value="UbiB_kinase"/>
</dbReference>
<evidence type="ECO:0000256" key="10">
    <source>
        <dbReference type="ARBA" id="ARBA00022840"/>
    </source>
</evidence>
<sequence>MRGPHNILRLIRTLATFQRTGALPVILSQAEAPARLRLAAHILAWPFTWLGLKGDPSLPPVVRAITALGPAYIKFGQILSTRPDIVGGDLAMQLRYLQDRLPPFPTAEARARIEAELGPGSFEAFTEFSEPVAAASIAQVHHARLIDGRDVAVKVLRPDIERAFRVDVDAFYTGARMVEAFLPSSRRLRPTDVVRHFDGVVMGELDLRLEAAAAGEFAVNTAGDEGFRLPAPVWNLSGRTVMVMDWVEGVGLADTAAIDAAGHNRVILASRVLQLFLNHALRDGFFHADMHHGNLKVGPDGAIIAYDFGIMGRLDLYTRRVYAEILYGFIRRDYRRVAEVHFEAGYVPRDRDIDEFARALRVIGEPIFGMDASHISMARLLSYLFEVTERFGMRTRTELILLQRTMVVVEGVARSLDPHINIWQVARPVVEAYIRENVGPRAAMRDLARTARVLARFGPRLPELVEARLIRDDPEPTVIVRAPSRAAWVAVGALAALAGVAIGTLF</sequence>
<dbReference type="InterPro" id="IPR011009">
    <property type="entry name" value="Kinase-like_dom_sf"/>
</dbReference>